<gene>
    <name evidence="1" type="ORF">M9H77_07327</name>
</gene>
<proteinExistence type="predicted"/>
<organism evidence="1 2">
    <name type="scientific">Catharanthus roseus</name>
    <name type="common">Madagascar periwinkle</name>
    <name type="synonym">Vinca rosea</name>
    <dbReference type="NCBI Taxonomy" id="4058"/>
    <lineage>
        <taxon>Eukaryota</taxon>
        <taxon>Viridiplantae</taxon>
        <taxon>Streptophyta</taxon>
        <taxon>Embryophyta</taxon>
        <taxon>Tracheophyta</taxon>
        <taxon>Spermatophyta</taxon>
        <taxon>Magnoliopsida</taxon>
        <taxon>eudicotyledons</taxon>
        <taxon>Gunneridae</taxon>
        <taxon>Pentapetalae</taxon>
        <taxon>asterids</taxon>
        <taxon>lamiids</taxon>
        <taxon>Gentianales</taxon>
        <taxon>Apocynaceae</taxon>
        <taxon>Rauvolfioideae</taxon>
        <taxon>Vinceae</taxon>
        <taxon>Catharanthinae</taxon>
        <taxon>Catharanthus</taxon>
    </lineage>
</organism>
<dbReference type="EMBL" id="CM044702">
    <property type="protein sequence ID" value="KAI5676377.1"/>
    <property type="molecule type" value="Genomic_DNA"/>
</dbReference>
<dbReference type="Proteomes" id="UP001060085">
    <property type="component" value="Linkage Group LG02"/>
</dbReference>
<keyword evidence="2" id="KW-1185">Reference proteome</keyword>
<reference evidence="2" key="1">
    <citation type="journal article" date="2023" name="Nat. Plants">
        <title>Single-cell RNA sequencing provides a high-resolution roadmap for understanding the multicellular compartmentation of specialized metabolism.</title>
        <authorList>
            <person name="Sun S."/>
            <person name="Shen X."/>
            <person name="Li Y."/>
            <person name="Li Y."/>
            <person name="Wang S."/>
            <person name="Li R."/>
            <person name="Zhang H."/>
            <person name="Shen G."/>
            <person name="Guo B."/>
            <person name="Wei J."/>
            <person name="Xu J."/>
            <person name="St-Pierre B."/>
            <person name="Chen S."/>
            <person name="Sun C."/>
        </authorList>
    </citation>
    <scope>NUCLEOTIDE SEQUENCE [LARGE SCALE GENOMIC DNA]</scope>
</reference>
<name>A0ACC0BUW2_CATRO</name>
<accession>A0ACC0BUW2</accession>
<evidence type="ECO:0000313" key="1">
    <source>
        <dbReference type="EMBL" id="KAI5676377.1"/>
    </source>
</evidence>
<evidence type="ECO:0000313" key="2">
    <source>
        <dbReference type="Proteomes" id="UP001060085"/>
    </source>
</evidence>
<sequence length="334" mass="38046">MPSVLVFRTKKDATLCVGDGVMERWRLPSGQVGPNQWSTSWIVIENPIMEELIEYLLIDQKSQGGGRNEKGKNVLAVQINFFNCGGIGIGVQMSHRIGDGTSLVTFMNTWAATCRGVKEISKPIFDISKLFPPQNLHSFGLKPHNWISKEKIVTKRFLFKKQNIEKLKEAIVSDLESKVTDPSRVEAVTSFIWRKMIKIHKTKVGKESTFAISHAVNMRPRMTQIRNINRDHNICEYMIKTLKSMSDTISKEEIEYCNFSSWCRFPVYQVDCGWGKPVWVSTTTFPLKNIAILMSNRNGDGIEAWINMAEDDALIFSRNQMDFSCIAPNDTKII</sequence>
<comment type="caution">
    <text evidence="1">The sequence shown here is derived from an EMBL/GenBank/DDBJ whole genome shotgun (WGS) entry which is preliminary data.</text>
</comment>
<protein>
    <submittedName>
        <fullName evidence="1">Uncharacterized protein</fullName>
    </submittedName>
</protein>